<comment type="similarity">
    <text evidence="5">Belongs to the SAT4 family.</text>
</comment>
<reference evidence="9" key="1">
    <citation type="journal article" date="2013" name="New Phytol.">
        <title>Comparative genomic and transcriptomic analyses reveal the hemibiotrophic stage shift of Colletotrichum fungi.</title>
        <authorList>
            <person name="Gan P."/>
            <person name="Ikeda K."/>
            <person name="Irieda H."/>
            <person name="Narusaka M."/>
            <person name="O'Connell R.J."/>
            <person name="Narusaka Y."/>
            <person name="Takano Y."/>
            <person name="Kubo Y."/>
            <person name="Shirasu K."/>
        </authorList>
    </citation>
    <scope>NUCLEOTIDE SEQUENCE [LARGE SCALE GENOMIC DNA]</scope>
    <source>
        <strain evidence="9">104-T / ATCC 96160 / CBS 514.97 / LARS 414 / MAFF 240422</strain>
    </source>
</reference>
<evidence type="ECO:0000256" key="5">
    <source>
        <dbReference type="ARBA" id="ARBA00038359"/>
    </source>
</evidence>
<dbReference type="GO" id="GO:0016020">
    <property type="term" value="C:membrane"/>
    <property type="evidence" value="ECO:0007669"/>
    <property type="project" value="UniProtKB-SubCell"/>
</dbReference>
<comment type="caution">
    <text evidence="8">The sequence shown here is derived from an EMBL/GenBank/DDBJ whole genome shotgun (WGS) entry which is preliminary data.</text>
</comment>
<comment type="subcellular location">
    <subcellularLocation>
        <location evidence="1">Membrane</location>
        <topology evidence="1">Multi-pass membrane protein</topology>
    </subcellularLocation>
</comment>
<evidence type="ECO:0000313" key="9">
    <source>
        <dbReference type="Proteomes" id="UP000014480"/>
    </source>
</evidence>
<dbReference type="PANTHER" id="PTHR33048:SF47">
    <property type="entry name" value="INTEGRAL MEMBRANE PROTEIN-RELATED"/>
    <property type="match status" value="1"/>
</dbReference>
<dbReference type="STRING" id="1213857.A0A484F959"/>
<evidence type="ECO:0000256" key="3">
    <source>
        <dbReference type="ARBA" id="ARBA00022989"/>
    </source>
</evidence>
<feature type="transmembrane region" description="Helical" evidence="6">
    <location>
        <begin position="53"/>
        <end position="72"/>
    </location>
</feature>
<dbReference type="OrthoDB" id="4847433at2759"/>
<dbReference type="EMBL" id="AMCV02000048">
    <property type="protein sequence ID" value="TDZ14790.1"/>
    <property type="molecule type" value="Genomic_DNA"/>
</dbReference>
<dbReference type="Pfam" id="PF20684">
    <property type="entry name" value="Fung_rhodopsin"/>
    <property type="match status" value="1"/>
</dbReference>
<organism evidence="8 9">
    <name type="scientific">Colletotrichum orbiculare (strain 104-T / ATCC 96160 / CBS 514.97 / LARS 414 / MAFF 240422)</name>
    <name type="common">Cucumber anthracnose fungus</name>
    <name type="synonym">Colletotrichum lagenarium</name>
    <dbReference type="NCBI Taxonomy" id="1213857"/>
    <lineage>
        <taxon>Eukaryota</taxon>
        <taxon>Fungi</taxon>
        <taxon>Dikarya</taxon>
        <taxon>Ascomycota</taxon>
        <taxon>Pezizomycotina</taxon>
        <taxon>Sordariomycetes</taxon>
        <taxon>Hypocreomycetidae</taxon>
        <taxon>Glomerellales</taxon>
        <taxon>Glomerellaceae</taxon>
        <taxon>Colletotrichum</taxon>
        <taxon>Colletotrichum orbiculare species complex</taxon>
    </lineage>
</organism>
<dbReference type="InterPro" id="IPR049326">
    <property type="entry name" value="Rhodopsin_dom_fungi"/>
</dbReference>
<feature type="domain" description="Rhodopsin" evidence="7">
    <location>
        <begin position="34"/>
        <end position="218"/>
    </location>
</feature>
<evidence type="ECO:0000256" key="2">
    <source>
        <dbReference type="ARBA" id="ARBA00022692"/>
    </source>
</evidence>
<evidence type="ECO:0000256" key="6">
    <source>
        <dbReference type="SAM" id="Phobius"/>
    </source>
</evidence>
<feature type="transmembrane region" description="Helical" evidence="6">
    <location>
        <begin position="185"/>
        <end position="207"/>
    </location>
</feature>
<keyword evidence="3 6" id="KW-1133">Transmembrane helix</keyword>
<reference evidence="9" key="2">
    <citation type="journal article" date="2019" name="Mol. Plant Microbe Interact.">
        <title>Genome sequence resources for four phytopathogenic fungi from the Colletotrichum orbiculare species complex.</title>
        <authorList>
            <person name="Gan P."/>
            <person name="Tsushima A."/>
            <person name="Narusaka M."/>
            <person name="Narusaka Y."/>
            <person name="Takano Y."/>
            <person name="Kubo Y."/>
            <person name="Shirasu K."/>
        </authorList>
    </citation>
    <scope>GENOME REANNOTATION</scope>
    <source>
        <strain evidence="9">104-T / ATCC 96160 / CBS 514.97 / LARS 414 / MAFF 240422</strain>
    </source>
</reference>
<accession>A0A484F959</accession>
<name>A0A484F959_COLOR</name>
<keyword evidence="2 6" id="KW-0812">Transmembrane</keyword>
<dbReference type="Proteomes" id="UP000014480">
    <property type="component" value="Unassembled WGS sequence"/>
</dbReference>
<dbReference type="AlphaFoldDB" id="A0A484F959"/>
<keyword evidence="4 6" id="KW-0472">Membrane</keyword>
<evidence type="ECO:0000256" key="1">
    <source>
        <dbReference type="ARBA" id="ARBA00004141"/>
    </source>
</evidence>
<proteinExistence type="inferred from homology"/>
<evidence type="ECO:0000259" key="7">
    <source>
        <dbReference type="Pfam" id="PF20684"/>
    </source>
</evidence>
<evidence type="ECO:0000256" key="4">
    <source>
        <dbReference type="ARBA" id="ARBA00023136"/>
    </source>
</evidence>
<feature type="transmembrane region" description="Helical" evidence="6">
    <location>
        <begin position="138"/>
        <end position="165"/>
    </location>
</feature>
<protein>
    <recommendedName>
        <fullName evidence="7">Rhodopsin domain-containing protein</fullName>
    </recommendedName>
</protein>
<evidence type="ECO:0000313" key="8">
    <source>
        <dbReference type="EMBL" id="TDZ14790.1"/>
    </source>
</evidence>
<feature type="transmembrane region" description="Helical" evidence="6">
    <location>
        <begin position="20"/>
        <end position="41"/>
    </location>
</feature>
<sequence>MTAGQVDGILKRDRGYEREIRLWVIAGCIIICMRFIVRIRLFGLRGLNGDDYTMILTCFIWVGSFIVLDLIYRCGTNLDLTADQIRILSDEEVLRLVRGSKFQLMAWYLYSAQLWSMKASVLLFYKRLTFGLWRHARFLTYLTWLTILSYLAIVSTITFGCLPYHHNWGVRPLPSDRCLFKIQNLLVTTSFNIITDMAILSLPIPALKTMRLPAYKKMFREKKQDYDELKSKVRL</sequence>
<keyword evidence="9" id="KW-1185">Reference proteome</keyword>
<dbReference type="InterPro" id="IPR052337">
    <property type="entry name" value="SAT4-like"/>
</dbReference>
<gene>
    <name evidence="8" type="ORF">Cob_v012403</name>
</gene>
<dbReference type="PANTHER" id="PTHR33048">
    <property type="entry name" value="PTH11-LIKE INTEGRAL MEMBRANE PROTEIN (AFU_ORTHOLOGUE AFUA_5G11245)"/>
    <property type="match status" value="1"/>
</dbReference>